<organism evidence="3 4">
    <name type="scientific">Lachnellula suecica</name>
    <dbReference type="NCBI Taxonomy" id="602035"/>
    <lineage>
        <taxon>Eukaryota</taxon>
        <taxon>Fungi</taxon>
        <taxon>Dikarya</taxon>
        <taxon>Ascomycota</taxon>
        <taxon>Pezizomycotina</taxon>
        <taxon>Leotiomycetes</taxon>
        <taxon>Helotiales</taxon>
        <taxon>Lachnaceae</taxon>
        <taxon>Lachnellula</taxon>
    </lineage>
</organism>
<dbReference type="SUPFAM" id="SSF56801">
    <property type="entry name" value="Acetyl-CoA synthetase-like"/>
    <property type="match status" value="1"/>
</dbReference>
<proteinExistence type="predicted"/>
<dbReference type="Gene3D" id="3.40.50.12780">
    <property type="entry name" value="N-terminal domain of ligase-like"/>
    <property type="match status" value="2"/>
</dbReference>
<keyword evidence="4" id="KW-1185">Reference proteome</keyword>
<evidence type="ECO:0000259" key="1">
    <source>
        <dbReference type="Pfam" id="PF00501"/>
    </source>
</evidence>
<dbReference type="InterPro" id="IPR000873">
    <property type="entry name" value="AMP-dep_synth/lig_dom"/>
</dbReference>
<dbReference type="PANTHER" id="PTHR24096">
    <property type="entry name" value="LONG-CHAIN-FATTY-ACID--COA LIGASE"/>
    <property type="match status" value="1"/>
</dbReference>
<dbReference type="InterPro" id="IPR045851">
    <property type="entry name" value="AMP-bd_C_sf"/>
</dbReference>
<dbReference type="OrthoDB" id="3535154at2759"/>
<protein>
    <submittedName>
        <fullName evidence="3">Putative 4-coumarate--CoA ligase</fullName>
    </submittedName>
</protein>
<sequence>MQELGQINPFVLPPGKKNSEVCALLCFSSGTTGLPKTVMISHQNIIAQCFSSRKAHPKKYLSTDDEKVTGVVKLLVLPFFIGAEVVILPNFTLPALLDTIVKHQIAEVQVVPPIIIRLVRDPIVERTGGTLVANTEVNVVDAEGEMVGVEEKGEILAKGSQMVMGYFNNPRATAEAFDAEGFLRTGDEGFIDRSGLITIHDRIKEMIKVKGVQVAPAELGDLLLCHPKVEDCAVIGMPDDYSGEKPFAFAVLKPGSKDAGTIRNEILQYVKEKKSKPKWLGGVEIVEQIPKAPVGRYCDVYSGTHILPQSRT</sequence>
<dbReference type="Pfam" id="PF00501">
    <property type="entry name" value="AMP-binding"/>
    <property type="match status" value="1"/>
</dbReference>
<gene>
    <name evidence="3" type="primary">4cl2</name>
    <name evidence="3" type="ORF">LSUE1_G002559</name>
</gene>
<feature type="domain" description="AMP-dependent synthetase/ligase" evidence="1">
    <location>
        <begin position="17"/>
        <end position="121"/>
    </location>
</feature>
<evidence type="ECO:0000313" key="4">
    <source>
        <dbReference type="Proteomes" id="UP000469558"/>
    </source>
</evidence>
<dbReference type="GO" id="GO:0016405">
    <property type="term" value="F:CoA-ligase activity"/>
    <property type="evidence" value="ECO:0007669"/>
    <property type="project" value="TreeGrafter"/>
</dbReference>
<dbReference type="EMBL" id="QGMK01000286">
    <property type="protein sequence ID" value="TVY82698.1"/>
    <property type="molecule type" value="Genomic_DNA"/>
</dbReference>
<dbReference type="PROSITE" id="PS00455">
    <property type="entry name" value="AMP_BINDING"/>
    <property type="match status" value="1"/>
</dbReference>
<dbReference type="Pfam" id="PF13193">
    <property type="entry name" value="AMP-binding_C"/>
    <property type="match status" value="1"/>
</dbReference>
<dbReference type="InterPro" id="IPR020845">
    <property type="entry name" value="AMP-binding_CS"/>
</dbReference>
<dbReference type="Proteomes" id="UP000469558">
    <property type="component" value="Unassembled WGS sequence"/>
</dbReference>
<reference evidence="3 4" key="1">
    <citation type="submission" date="2018-05" db="EMBL/GenBank/DDBJ databases">
        <title>Genome sequencing and assembly of the regulated plant pathogen Lachnellula willkommii and related sister species for the development of diagnostic species identification markers.</title>
        <authorList>
            <person name="Giroux E."/>
            <person name="Bilodeau G."/>
        </authorList>
    </citation>
    <scope>NUCLEOTIDE SEQUENCE [LARGE SCALE GENOMIC DNA]</scope>
    <source>
        <strain evidence="3 4">CBS 268.59</strain>
    </source>
</reference>
<dbReference type="PANTHER" id="PTHR24096:SF422">
    <property type="entry name" value="BCDNA.GH02901"/>
    <property type="match status" value="1"/>
</dbReference>
<dbReference type="InterPro" id="IPR025110">
    <property type="entry name" value="AMP-bd_C"/>
</dbReference>
<evidence type="ECO:0000313" key="3">
    <source>
        <dbReference type="EMBL" id="TVY82698.1"/>
    </source>
</evidence>
<name>A0A8T9CAN2_9HELO</name>
<dbReference type="Gene3D" id="3.30.300.30">
    <property type="match status" value="1"/>
</dbReference>
<feature type="domain" description="AMP-binding enzyme C-terminal" evidence="2">
    <location>
        <begin position="222"/>
        <end position="295"/>
    </location>
</feature>
<keyword evidence="3" id="KW-0436">Ligase</keyword>
<dbReference type="AlphaFoldDB" id="A0A8T9CAN2"/>
<dbReference type="InterPro" id="IPR042099">
    <property type="entry name" value="ANL_N_sf"/>
</dbReference>
<comment type="caution">
    <text evidence="3">The sequence shown here is derived from an EMBL/GenBank/DDBJ whole genome shotgun (WGS) entry which is preliminary data.</text>
</comment>
<evidence type="ECO:0000259" key="2">
    <source>
        <dbReference type="Pfam" id="PF13193"/>
    </source>
</evidence>
<accession>A0A8T9CAN2</accession>